<dbReference type="EMBL" id="JACOOK010000003">
    <property type="protein sequence ID" value="MBC5616630.1"/>
    <property type="molecule type" value="Genomic_DNA"/>
</dbReference>
<dbReference type="Pfam" id="PF16215">
    <property type="entry name" value="DUF4876"/>
    <property type="match status" value="1"/>
</dbReference>
<comment type="caution">
    <text evidence="1">The sequence shown here is derived from an EMBL/GenBank/DDBJ whole genome shotgun (WGS) entry which is preliminary data.</text>
</comment>
<sequence length="416" mass="45208">MKRLPQITLMLLAVFAAFTSCKKDEDFKGIESTEFRINYPDGFSSSARFEGEVTLKDRNSGTIYTTEAKDGIATFTYIMQGVYDLSVSKTLTAAQFKELAPGLGDDLKNEVVLSGLSLSVNLLTDEDAAKTHEVTLNWAVKGSLVISKIYSNGTKTTAGKTFLNDRYWEIFNNSSETVYLDGLCLAYLWGNTNTAAVTNPFYEQYKDAVFVNTAARFPGSGSEHPLAPGESVVVAQSAANFVTEERPMDIDLTGADFETYYADSDMSQDNTAVPNMEIVYKAIAGARVFGMATMSVILFRATDAEIASMEKLPEPGSSSSNVFLKIPNGIIIDAVQQYKAEDANPVMHAELDASAAVLGREVPVIAERKVAYTATDGRKVLQDTNNSGADFVVSTSVDGTPAFLVPRQYDKPVLNK</sequence>
<keyword evidence="2" id="KW-1185">Reference proteome</keyword>
<evidence type="ECO:0000313" key="2">
    <source>
        <dbReference type="Proteomes" id="UP000636891"/>
    </source>
</evidence>
<organism evidence="1 2">
    <name type="scientific">Alistipes hominis</name>
    <dbReference type="NCBI Taxonomy" id="2763015"/>
    <lineage>
        <taxon>Bacteria</taxon>
        <taxon>Pseudomonadati</taxon>
        <taxon>Bacteroidota</taxon>
        <taxon>Bacteroidia</taxon>
        <taxon>Bacteroidales</taxon>
        <taxon>Rikenellaceae</taxon>
        <taxon>Alistipes</taxon>
    </lineage>
</organism>
<dbReference type="RefSeq" id="WP_172970775.1">
    <property type="nucleotide sequence ID" value="NZ_JACOOK010000003.1"/>
</dbReference>
<protein>
    <submittedName>
        <fullName evidence="1">DUF4876 domain-containing protein</fullName>
    </submittedName>
</protein>
<evidence type="ECO:0000313" key="1">
    <source>
        <dbReference type="EMBL" id="MBC5616630.1"/>
    </source>
</evidence>
<accession>A0ABR7CMQ3</accession>
<dbReference type="InterPro" id="IPR032627">
    <property type="entry name" value="DUF4876"/>
</dbReference>
<gene>
    <name evidence="1" type="ORF">H8S08_06300</name>
</gene>
<name>A0ABR7CMQ3_9BACT</name>
<reference evidence="1 2" key="1">
    <citation type="submission" date="2020-08" db="EMBL/GenBank/DDBJ databases">
        <title>Genome public.</title>
        <authorList>
            <person name="Liu C."/>
            <person name="Sun Q."/>
        </authorList>
    </citation>
    <scope>NUCLEOTIDE SEQUENCE [LARGE SCALE GENOMIC DNA]</scope>
    <source>
        <strain evidence="1 2">New-7</strain>
    </source>
</reference>
<dbReference type="Proteomes" id="UP000636891">
    <property type="component" value="Unassembled WGS sequence"/>
</dbReference>
<proteinExistence type="predicted"/>
<dbReference type="PROSITE" id="PS51257">
    <property type="entry name" value="PROKAR_LIPOPROTEIN"/>
    <property type="match status" value="1"/>
</dbReference>